<name>A0A9P6CL50_9AGAR</name>
<gene>
    <name evidence="1" type="ORF">BDN70DRAFT_926504</name>
</gene>
<reference evidence="1" key="1">
    <citation type="submission" date="2020-11" db="EMBL/GenBank/DDBJ databases">
        <authorList>
            <consortium name="DOE Joint Genome Institute"/>
            <person name="Ahrendt S."/>
            <person name="Riley R."/>
            <person name="Andreopoulos W."/>
            <person name="Labutti K."/>
            <person name="Pangilinan J."/>
            <person name="Ruiz-Duenas F.J."/>
            <person name="Barrasa J.M."/>
            <person name="Sanchez-Garcia M."/>
            <person name="Camarero S."/>
            <person name="Miyauchi S."/>
            <person name="Serrano A."/>
            <person name="Linde D."/>
            <person name="Babiker R."/>
            <person name="Drula E."/>
            <person name="Ayuso-Fernandez I."/>
            <person name="Pacheco R."/>
            <person name="Padilla G."/>
            <person name="Ferreira P."/>
            <person name="Barriuso J."/>
            <person name="Kellner H."/>
            <person name="Castanera R."/>
            <person name="Alfaro M."/>
            <person name="Ramirez L."/>
            <person name="Pisabarro A.G."/>
            <person name="Kuo A."/>
            <person name="Tritt A."/>
            <person name="Lipzen A."/>
            <person name="He G."/>
            <person name="Yan M."/>
            <person name="Ng V."/>
            <person name="Cullen D."/>
            <person name="Martin F."/>
            <person name="Rosso M.-N."/>
            <person name="Henrissat B."/>
            <person name="Hibbett D."/>
            <person name="Martinez A.T."/>
            <person name="Grigoriev I.V."/>
        </authorList>
    </citation>
    <scope>NUCLEOTIDE SEQUENCE</scope>
    <source>
        <strain evidence="1">CIRM-BRFM 674</strain>
    </source>
</reference>
<proteinExistence type="predicted"/>
<dbReference type="AlphaFoldDB" id="A0A9P6CL50"/>
<keyword evidence="2" id="KW-1185">Reference proteome</keyword>
<protein>
    <submittedName>
        <fullName evidence="1">Uncharacterized protein</fullName>
    </submittedName>
</protein>
<dbReference type="EMBL" id="MU156108">
    <property type="protein sequence ID" value="KAF9470272.1"/>
    <property type="molecule type" value="Genomic_DNA"/>
</dbReference>
<dbReference type="Proteomes" id="UP000807469">
    <property type="component" value="Unassembled WGS sequence"/>
</dbReference>
<evidence type="ECO:0000313" key="1">
    <source>
        <dbReference type="EMBL" id="KAF9470272.1"/>
    </source>
</evidence>
<comment type="caution">
    <text evidence="1">The sequence shown here is derived from an EMBL/GenBank/DDBJ whole genome shotgun (WGS) entry which is preliminary data.</text>
</comment>
<evidence type="ECO:0000313" key="2">
    <source>
        <dbReference type="Proteomes" id="UP000807469"/>
    </source>
</evidence>
<accession>A0A9P6CL50</accession>
<organism evidence="1 2">
    <name type="scientific">Pholiota conissans</name>
    <dbReference type="NCBI Taxonomy" id="109636"/>
    <lineage>
        <taxon>Eukaryota</taxon>
        <taxon>Fungi</taxon>
        <taxon>Dikarya</taxon>
        <taxon>Basidiomycota</taxon>
        <taxon>Agaricomycotina</taxon>
        <taxon>Agaricomycetes</taxon>
        <taxon>Agaricomycetidae</taxon>
        <taxon>Agaricales</taxon>
        <taxon>Agaricineae</taxon>
        <taxon>Strophariaceae</taxon>
        <taxon>Pholiota</taxon>
    </lineage>
</organism>
<sequence length="251" mass="27444">MRRGDLLDGVGVSATTTMCPEGKHMGRGVSTSEYEPRARYARLDRRLGRDMSSVREGTVPTDISETRRRSTPTAGAVFGLRRGERRRDVLGYKQVSALLVANRGDVPSFGRAQRILIGHAEASTLREPHPGLRVTTPRVVLKLPSSRRARSLPLPSLPSLSAFHVSRRAQVALSPSTSVCGGVAPPPLHCPRSPFVPATSHAKRLAYDDTGPSEHGLAWVTLYAKIRRCVCALEHTSTRDVNTLRRARVSE</sequence>